<name>R7QSS0_CHOCR</name>
<protein>
    <recommendedName>
        <fullName evidence="2">Pyrrolo-quinoline quinone repeat domain-containing protein</fullName>
    </recommendedName>
</protein>
<dbReference type="GeneID" id="17318805"/>
<dbReference type="SMART" id="SM00320">
    <property type="entry name" value="WD40"/>
    <property type="match status" value="3"/>
</dbReference>
<keyword evidence="1" id="KW-0853">WD repeat</keyword>
<dbReference type="PANTHER" id="PTHR19879">
    <property type="entry name" value="TRANSCRIPTION INITIATION FACTOR TFIID"/>
    <property type="match status" value="1"/>
</dbReference>
<gene>
    <name evidence="3" type="ORF">CHC_T00000874001</name>
</gene>
<evidence type="ECO:0000313" key="3">
    <source>
        <dbReference type="EMBL" id="CDF40793.1"/>
    </source>
</evidence>
<dbReference type="SUPFAM" id="SSF50998">
    <property type="entry name" value="Quinoprotein alcohol dehydrogenase-like"/>
    <property type="match status" value="1"/>
</dbReference>
<evidence type="ECO:0000259" key="2">
    <source>
        <dbReference type="Pfam" id="PF13360"/>
    </source>
</evidence>
<dbReference type="STRING" id="2769.R7QSS0"/>
<feature type="domain" description="Pyrrolo-quinoline quinone repeat" evidence="2">
    <location>
        <begin position="55"/>
        <end position="202"/>
    </location>
</feature>
<dbReference type="PhylomeDB" id="R7QSS0"/>
<dbReference type="InterPro" id="IPR001680">
    <property type="entry name" value="WD40_rpt"/>
</dbReference>
<dbReference type="PANTHER" id="PTHR19879:SF9">
    <property type="entry name" value="TRANSCRIPTION INITIATION FACTOR TFIID SUBUNIT 5"/>
    <property type="match status" value="1"/>
</dbReference>
<keyword evidence="4" id="KW-1185">Reference proteome</keyword>
<dbReference type="EMBL" id="HG002250">
    <property type="protein sequence ID" value="CDF40793.1"/>
    <property type="molecule type" value="Genomic_DNA"/>
</dbReference>
<evidence type="ECO:0000256" key="1">
    <source>
        <dbReference type="PROSITE-ProRule" id="PRU00221"/>
    </source>
</evidence>
<dbReference type="Pfam" id="PF13360">
    <property type="entry name" value="PQQ_2"/>
    <property type="match status" value="1"/>
</dbReference>
<dbReference type="Gene3D" id="2.130.10.10">
    <property type="entry name" value="YVTN repeat-like/Quinoprotein amine dehydrogenase"/>
    <property type="match status" value="3"/>
</dbReference>
<organism evidence="3 4">
    <name type="scientific">Chondrus crispus</name>
    <name type="common">Carrageen Irish moss</name>
    <name type="synonym">Polymorpha crispa</name>
    <dbReference type="NCBI Taxonomy" id="2769"/>
    <lineage>
        <taxon>Eukaryota</taxon>
        <taxon>Rhodophyta</taxon>
        <taxon>Florideophyceae</taxon>
        <taxon>Rhodymeniophycidae</taxon>
        <taxon>Gigartinales</taxon>
        <taxon>Gigartinaceae</taxon>
        <taxon>Chondrus</taxon>
    </lineage>
</organism>
<dbReference type="InterPro" id="IPR015943">
    <property type="entry name" value="WD40/YVTN_repeat-like_dom_sf"/>
</dbReference>
<reference evidence="4" key="1">
    <citation type="journal article" date="2013" name="Proc. Natl. Acad. Sci. U.S.A.">
        <title>Genome structure and metabolic features in the red seaweed Chondrus crispus shed light on evolution of the Archaeplastida.</title>
        <authorList>
            <person name="Collen J."/>
            <person name="Porcel B."/>
            <person name="Carre W."/>
            <person name="Ball S.G."/>
            <person name="Chaparro C."/>
            <person name="Tonon T."/>
            <person name="Barbeyron T."/>
            <person name="Michel G."/>
            <person name="Noel B."/>
            <person name="Valentin K."/>
            <person name="Elias M."/>
            <person name="Artiguenave F."/>
            <person name="Arun A."/>
            <person name="Aury J.M."/>
            <person name="Barbosa-Neto J.F."/>
            <person name="Bothwell J.H."/>
            <person name="Bouget F.Y."/>
            <person name="Brillet L."/>
            <person name="Cabello-Hurtado F."/>
            <person name="Capella-Gutierrez S."/>
            <person name="Charrier B."/>
            <person name="Cladiere L."/>
            <person name="Cock J.M."/>
            <person name="Coelho S.M."/>
            <person name="Colleoni C."/>
            <person name="Czjzek M."/>
            <person name="Da Silva C."/>
            <person name="Delage L."/>
            <person name="Denoeud F."/>
            <person name="Deschamps P."/>
            <person name="Dittami S.M."/>
            <person name="Gabaldon T."/>
            <person name="Gachon C.M."/>
            <person name="Groisillier A."/>
            <person name="Herve C."/>
            <person name="Jabbari K."/>
            <person name="Katinka M."/>
            <person name="Kloareg B."/>
            <person name="Kowalczyk N."/>
            <person name="Labadie K."/>
            <person name="Leblanc C."/>
            <person name="Lopez P.J."/>
            <person name="McLachlan D.H."/>
            <person name="Meslet-Cladiere L."/>
            <person name="Moustafa A."/>
            <person name="Nehr Z."/>
            <person name="Nyvall Collen P."/>
            <person name="Panaud O."/>
            <person name="Partensky F."/>
            <person name="Poulain J."/>
            <person name="Rensing S.A."/>
            <person name="Rousvoal S."/>
            <person name="Samson G."/>
            <person name="Symeonidi A."/>
            <person name="Weissenbach J."/>
            <person name="Zambounis A."/>
            <person name="Wincker P."/>
            <person name="Boyen C."/>
        </authorList>
    </citation>
    <scope>NUCLEOTIDE SEQUENCE [LARGE SCALE GENOMIC DNA]</scope>
    <source>
        <strain evidence="4">cv. Stackhouse</strain>
    </source>
</reference>
<proteinExistence type="predicted"/>
<dbReference type="Gramene" id="CDF40793">
    <property type="protein sequence ID" value="CDF40793"/>
    <property type="gene ID" value="CHC_T00000874001"/>
</dbReference>
<dbReference type="AlphaFoldDB" id="R7QSS0"/>
<dbReference type="RefSeq" id="XP_005711087.1">
    <property type="nucleotide sequence ID" value="XM_005711030.1"/>
</dbReference>
<dbReference type="KEGG" id="ccp:CHC_T00000874001"/>
<evidence type="ECO:0000313" key="4">
    <source>
        <dbReference type="Proteomes" id="UP000012073"/>
    </source>
</evidence>
<feature type="repeat" description="WD" evidence="1">
    <location>
        <begin position="73"/>
        <end position="114"/>
    </location>
</feature>
<dbReference type="PROSITE" id="PS50082">
    <property type="entry name" value="WD_REPEATS_2"/>
    <property type="match status" value="1"/>
</dbReference>
<sequence length="515" mass="58560">MFSADENFNIVIWRWDNVERVQEEEEEVDKVNKEGQEFTAVAWSSDDICATVVGDGDVVMYDVKTGKKMWGDAETHASPVHCLEMSRDSKRVFTAARDGTFAMWDSKTGDKLWEGGEDWASWAKDGGAKACWSNDGTRVFVSFRRRMGLWDGKTGNKLWERITDTYMWIGCMAWAGNDTKIALGSWSNDGRVVLLSARTGEAIRVACGHTDGGVVLRGAKTGETMGDAPERVPDSVGLKWAADRGLLEWYSDEFADEVHIDWFNFVKRPWREGEEGVRASFSVERAPFSGARALYPHAVKWSPDDKWIASTGYVEIDENGKPSRVGVMIWNWETGVTYRYQCQYYEFMVPPHALEWSDDGRRVAFGIGRELAIWDIETGVMLKYSTNSEEHLRQIAWFRDGSRMATLCGETLQILSVTSQSAVCEKQYDDVGYLKESDLRQFIDTNEGKLTAADLERKLERKLRIRQKGDGVFYKTGDDEIRLATVAGYRWFRSTSGRHIAIQVGAKLYFYELVQ</sequence>
<accession>R7QSS0</accession>
<dbReference type="Proteomes" id="UP000012073">
    <property type="component" value="Unassembled WGS sequence"/>
</dbReference>
<dbReference type="InterPro" id="IPR011047">
    <property type="entry name" value="Quinoprotein_ADH-like_sf"/>
</dbReference>
<dbReference type="InterPro" id="IPR002372">
    <property type="entry name" value="PQQ_rpt_dom"/>
</dbReference>
<dbReference type="PROSITE" id="PS50294">
    <property type="entry name" value="WD_REPEATS_REGION"/>
    <property type="match status" value="1"/>
</dbReference>